<evidence type="ECO:0000313" key="3">
    <source>
        <dbReference type="Proteomes" id="UP000010793"/>
    </source>
</evidence>
<dbReference type="AlphaFoldDB" id="A0A3B6VLG8"/>
<evidence type="ECO:0000256" key="1">
    <source>
        <dbReference type="SAM" id="SignalP"/>
    </source>
</evidence>
<evidence type="ECO:0000313" key="2">
    <source>
        <dbReference type="EMBL" id="AGA65462.1"/>
    </source>
</evidence>
<reference evidence="2 3" key="1">
    <citation type="journal article" date="2013" name="Genome Announc.">
        <title>Complete Genome Sequence of the Porcine Strain Brachyspira pilosicoli P43/6/78(T.).</title>
        <authorList>
            <person name="Lin C."/>
            <person name="den Bakker H.C."/>
            <person name="Suzuki H."/>
            <person name="Lefebure T."/>
            <person name="Ponnala L."/>
            <person name="Sun Q."/>
            <person name="Stanhope M.J."/>
            <person name="Wiedmann M."/>
            <person name="Duhamel G.E."/>
        </authorList>
    </citation>
    <scope>NUCLEOTIDE SEQUENCE [LARGE SCALE GENOMIC DNA]</scope>
    <source>
        <strain evidence="2 3">P43/6/78</strain>
    </source>
</reference>
<accession>A0A3B6VLG8</accession>
<dbReference type="EMBL" id="CP002873">
    <property type="protein sequence ID" value="AGA65462.1"/>
    <property type="molecule type" value="Genomic_DNA"/>
</dbReference>
<proteinExistence type="predicted"/>
<organism evidence="2 3">
    <name type="scientific">Brachyspira pilosicoli P43/6/78</name>
    <dbReference type="NCBI Taxonomy" id="1042417"/>
    <lineage>
        <taxon>Bacteria</taxon>
        <taxon>Pseudomonadati</taxon>
        <taxon>Spirochaetota</taxon>
        <taxon>Spirochaetia</taxon>
        <taxon>Brachyspirales</taxon>
        <taxon>Brachyspiraceae</taxon>
        <taxon>Brachyspira</taxon>
    </lineage>
</organism>
<gene>
    <name evidence="2" type="ORF">BPP43_00510</name>
</gene>
<dbReference type="RefSeq" id="WP_014933481.1">
    <property type="nucleotide sequence ID" value="NC_019908.1"/>
</dbReference>
<keyword evidence="3" id="KW-1185">Reference proteome</keyword>
<dbReference type="KEGG" id="bpip:BPP43_00510"/>
<sequence length="301" mass="34575">MKKVLIIMLSLIISLPLIAQDNAKPQRDLTDTSDEGWYFSNHFLGRWNHFGALYQGQVFYKKALFRERNNFFFADSYLIAGIEQEFSSFSRTSAYVEFQPLIALKFLFKFTYEAGLADPGRPTLVDSNTKEFNHALPPFTGLNPMTKKPQYVGGNTIYFQMAPTLTMGGPAGPGLIALIYTPYISYIRAFGVDKDNFVYLPREAIVVKAEDWYFNHDIKLGYSMREWGMSFALNTTIEHMISSKDLFRVGLFAAYSYKKPIEKVPSLTPFANVKLGTWLVEKHIQYKFAIQMDIGLEWKFL</sequence>
<keyword evidence="1" id="KW-0732">Signal</keyword>
<protein>
    <submittedName>
        <fullName evidence="2">Uncharacterized protein</fullName>
    </submittedName>
</protein>
<feature type="signal peptide" evidence="1">
    <location>
        <begin position="1"/>
        <end position="19"/>
    </location>
</feature>
<dbReference type="Proteomes" id="UP000010793">
    <property type="component" value="Chromosome"/>
</dbReference>
<feature type="chain" id="PRO_5017445566" evidence="1">
    <location>
        <begin position="20"/>
        <end position="301"/>
    </location>
</feature>
<name>A0A3B6VLG8_BRAPL</name>